<dbReference type="RefSeq" id="WP_067055876.1">
    <property type="nucleotide sequence ID" value="NZ_MXAO01000015.1"/>
</dbReference>
<name>A0A378Q4C6_9GAMM</name>
<evidence type="ECO:0000313" key="10">
    <source>
        <dbReference type="EMBL" id="STY95640.1"/>
    </source>
</evidence>
<reference evidence="10 11" key="1">
    <citation type="submission" date="2018-06" db="EMBL/GenBank/DDBJ databases">
        <authorList>
            <consortium name="Pathogen Informatics"/>
            <person name="Doyle S."/>
        </authorList>
    </citation>
    <scope>NUCLEOTIDE SEQUENCE [LARGE SCALE GENOMIC DNA]</scope>
    <source>
        <strain evidence="10 11">NCTC11091</strain>
    </source>
</reference>
<dbReference type="AlphaFoldDB" id="A0A378Q4C6"/>
<evidence type="ECO:0000256" key="1">
    <source>
        <dbReference type="ARBA" id="ARBA00006847"/>
    </source>
</evidence>
<evidence type="ECO:0000256" key="5">
    <source>
        <dbReference type="ARBA" id="ARBA00022801"/>
    </source>
</evidence>
<keyword evidence="4" id="KW-0547">Nucleotide-binding</keyword>
<dbReference type="SUPFAM" id="SSF52540">
    <property type="entry name" value="P-loop containing nucleoside triphosphate hydrolases"/>
    <property type="match status" value="1"/>
</dbReference>
<sequence length="1124" mass="129230">MLVTFICQCEKKALNRTRRILDAFANRIGDNVWQTAITEDGLDTVKKLLRQSATKSTAVSCHRVRSRQRTELVWVVGNRKKFDEQGMVAVNRTQKDVSQWQDNKGWQNLELVAIASAIAGLFHDFGKANALFQAKLRPQKPKDSKNYEPYRHEWVSLKLFKAFVFEKPLEAWLDLLSNPSQIDISQILDRTADIAFRNNLNNNTPIAFNGLDDFTKLVAWLIVSHHRLLVYPYFIKQQPNLTAISAWIDDCDIKWNSPNFIKSEWTDEQMAINWQFPDGLPFQSQTWQKKAKEIAQIAKKSLVSLKGFVWQDDILTQHLARLMLMKADHYYSSQEAHTYFQDKTYQAYANTDNDYQLKQKLDEHNIMVGHHAYHFSHSLPKFLDELPKLEYNRILERGLDNANSDLSQWQNRAVLLCQKINQTSNDNGFFGINMASTGKGKTFANARIMYALANTDIGCRFSVALGLRTLTTQTGQALQKNLHLESDDIATLIGSKAILKLLNTNNIEYADSKLLQDQQQLLEDLERTALALRGSESLVMDDDFNIEFDDDIEIPKESLLKKWFEKEPKYQKLLYAPILVSTIDYLMPATEGVRGGRQIAPMLRLLSGDLVLDEPDEFGLNDLPALARLVNWAGLLGSKVLLSSATIPPAMAEALFEAYTAGRQIYQRIMLGQKIPTPITCAWFDEFSAKSQDIVLAEKNAFTKAHKQFVDKRIEKLSQDETILRKAKVVAIVPLNTALDSLSYTIYQTLFEAHQSHYQTDGKHCISLGVVRFANINPLVAVAEQLIAKDNPDDYCIHYCVYHSQFTLAARSAIEERLDRLLNRKQAESIWQQPEVRCAIDKNPSAKHHIFVVLATSVCEVGRDHDYDWAIAEPSSMRSLIQLAGRLQRHRKQPITTENLFILDKNFKTLKGLKTVYEKPGFETEKYHLKDDKAVSNVLDLKQYQHISAIPSIQLIKPTLPPYTNLVNLEQSSYWYRLMGLGSEINNAKLWWNSPITWAGELQRQQPFRLSSPDMTLILAPNSQDKLVWKIRDDSNYREPKLLESNFIRPSADIILGKNSFEWFDNNALNRYQMIAERLNIELYKVPYIYGEVNVPYYHKSDTQFYYHPFLGVFSEIKENWSIR</sequence>
<dbReference type="Pfam" id="PF22590">
    <property type="entry name" value="Cas3-like_C_2"/>
    <property type="match status" value="1"/>
</dbReference>
<dbReference type="InterPro" id="IPR048823">
    <property type="entry name" value="Cas3_I-F_Cas2"/>
</dbReference>
<dbReference type="InterPro" id="IPR038257">
    <property type="entry name" value="CRISPR-assoc_Cas3_HD_sf"/>
</dbReference>
<dbReference type="GO" id="GO:0005524">
    <property type="term" value="F:ATP binding"/>
    <property type="evidence" value="ECO:0007669"/>
    <property type="project" value="UniProtKB-KW"/>
</dbReference>
<dbReference type="InterPro" id="IPR006483">
    <property type="entry name" value="CRISPR-assoc_Cas3_HD"/>
</dbReference>
<dbReference type="GO" id="GO:0016787">
    <property type="term" value="F:hydrolase activity"/>
    <property type="evidence" value="ECO:0007669"/>
    <property type="project" value="UniProtKB-KW"/>
</dbReference>
<dbReference type="GO" id="GO:0051607">
    <property type="term" value="P:defense response to virus"/>
    <property type="evidence" value="ECO:0007669"/>
    <property type="project" value="UniProtKB-KW"/>
</dbReference>
<evidence type="ECO:0000256" key="4">
    <source>
        <dbReference type="ARBA" id="ARBA00022741"/>
    </source>
</evidence>
<evidence type="ECO:0000313" key="11">
    <source>
        <dbReference type="Proteomes" id="UP000255193"/>
    </source>
</evidence>
<evidence type="ECO:0000256" key="6">
    <source>
        <dbReference type="ARBA" id="ARBA00022806"/>
    </source>
</evidence>
<accession>A0A378Q4C6</accession>
<protein>
    <submittedName>
        <fullName evidence="10">CRISPR-associated helicase Cas3, subtype I-F/YPEST</fullName>
    </submittedName>
</protein>
<dbReference type="EMBL" id="UGQA01000001">
    <property type="protein sequence ID" value="STY95640.1"/>
    <property type="molecule type" value="Genomic_DNA"/>
</dbReference>
<keyword evidence="6" id="KW-0347">Helicase</keyword>
<dbReference type="InterPro" id="IPR054712">
    <property type="entry name" value="Cas3-like_dom"/>
</dbReference>
<dbReference type="NCBIfam" id="TIGR02562">
    <property type="entry name" value="cas3_yersinia"/>
    <property type="match status" value="1"/>
</dbReference>
<evidence type="ECO:0000256" key="2">
    <source>
        <dbReference type="ARBA" id="ARBA00009046"/>
    </source>
</evidence>
<dbReference type="InterPro" id="IPR013395">
    <property type="entry name" value="CRISPR-assoc_Cas3_yers"/>
</dbReference>
<dbReference type="GO" id="GO:0004386">
    <property type="term" value="F:helicase activity"/>
    <property type="evidence" value="ECO:0007669"/>
    <property type="project" value="UniProtKB-KW"/>
</dbReference>
<dbReference type="InterPro" id="IPR027417">
    <property type="entry name" value="P-loop_NTPase"/>
</dbReference>
<keyword evidence="8" id="KW-0051">Antiviral defense</keyword>
<dbReference type="PROSITE" id="PS51643">
    <property type="entry name" value="HD_CAS3"/>
    <property type="match status" value="1"/>
</dbReference>
<dbReference type="Pfam" id="PF21384">
    <property type="entry name" value="Cas3_I-F_Cas2"/>
    <property type="match status" value="1"/>
</dbReference>
<evidence type="ECO:0000259" key="9">
    <source>
        <dbReference type="PROSITE" id="PS51643"/>
    </source>
</evidence>
<dbReference type="GO" id="GO:0046872">
    <property type="term" value="F:metal ion binding"/>
    <property type="evidence" value="ECO:0007669"/>
    <property type="project" value="UniProtKB-KW"/>
</dbReference>
<organism evidence="10 11">
    <name type="scientific">Faucicola atlantae</name>
    <dbReference type="NCBI Taxonomy" id="34059"/>
    <lineage>
        <taxon>Bacteria</taxon>
        <taxon>Pseudomonadati</taxon>
        <taxon>Pseudomonadota</taxon>
        <taxon>Gammaproteobacteria</taxon>
        <taxon>Moraxellales</taxon>
        <taxon>Moraxellaceae</taxon>
        <taxon>Faucicola</taxon>
    </lineage>
</organism>
<feature type="domain" description="HD Cas3-type" evidence="9">
    <location>
        <begin position="102"/>
        <end position="330"/>
    </location>
</feature>
<keyword evidence="7" id="KW-0067">ATP-binding</keyword>
<keyword evidence="3" id="KW-0479">Metal-binding</keyword>
<evidence type="ECO:0000256" key="7">
    <source>
        <dbReference type="ARBA" id="ARBA00022840"/>
    </source>
</evidence>
<gene>
    <name evidence="10" type="ORF">NCTC11091_01437</name>
</gene>
<proteinExistence type="inferred from homology"/>
<keyword evidence="5" id="KW-0378">Hydrolase</keyword>
<dbReference type="Proteomes" id="UP000255193">
    <property type="component" value="Unassembled WGS sequence"/>
</dbReference>
<dbReference type="Gene3D" id="1.10.3210.30">
    <property type="match status" value="1"/>
</dbReference>
<comment type="similarity">
    <text evidence="1">In the N-terminal section; belongs to the CRISPR-associated nuclease Cas3-HD family.</text>
</comment>
<comment type="similarity">
    <text evidence="2">In the central section; belongs to the CRISPR-associated helicase Cas3 family.</text>
</comment>
<evidence type="ECO:0000256" key="3">
    <source>
        <dbReference type="ARBA" id="ARBA00022723"/>
    </source>
</evidence>
<evidence type="ECO:0000256" key="8">
    <source>
        <dbReference type="ARBA" id="ARBA00023118"/>
    </source>
</evidence>